<sequence length="72" mass="8387">MTDKQYAVGQRDIEQLDEGGYYTRHIYAMTQEGLYSKSDIAAELAHRDLQIDLLKIEVQNLRNTLLNTWSLK</sequence>
<name>A0A9X9JRW2_9CAUD</name>
<organism evidence="1 2">
    <name type="scientific">Escherichia phage vB_EcoM_SP13</name>
    <dbReference type="NCBI Taxonomy" id="2981577"/>
    <lineage>
        <taxon>Viruses</taxon>
        <taxon>Duplodnaviria</taxon>
        <taxon>Heunggongvirae</taxon>
        <taxon>Uroviricota</taxon>
        <taxon>Caudoviricetes</taxon>
        <taxon>Lindbergviridae</taxon>
        <taxon>Wifcevirus</taxon>
        <taxon>Wifcevirus SP13</taxon>
    </lineage>
</organism>
<accession>A0A9X9JRW2</accession>
<reference evidence="1" key="1">
    <citation type="submission" date="2022-08" db="EMBL/GenBank/DDBJ databases">
        <authorList>
            <person name="Ferreira A."/>
            <person name="Oliveira A."/>
            <person name="Oliveira H."/>
        </authorList>
    </citation>
    <scope>NUCLEOTIDE SEQUENCE</scope>
</reference>
<proteinExistence type="predicted"/>
<evidence type="ECO:0000313" key="1">
    <source>
        <dbReference type="EMBL" id="UYE90902.1"/>
    </source>
</evidence>
<keyword evidence="2" id="KW-1185">Reference proteome</keyword>
<gene>
    <name evidence="1" type="ORF">SP13_101</name>
</gene>
<dbReference type="Proteomes" id="UP001164720">
    <property type="component" value="Segment"/>
</dbReference>
<evidence type="ECO:0000313" key="2">
    <source>
        <dbReference type="Proteomes" id="UP001164720"/>
    </source>
</evidence>
<dbReference type="EMBL" id="OP352608">
    <property type="protein sequence ID" value="UYE90902.1"/>
    <property type="molecule type" value="Genomic_DNA"/>
</dbReference>
<protein>
    <submittedName>
        <fullName evidence="1">Uncharacterized protein</fullName>
    </submittedName>
</protein>